<protein>
    <submittedName>
        <fullName evidence="1">Uncharacterized protein</fullName>
    </submittedName>
</protein>
<dbReference type="Proteomes" id="UP000438429">
    <property type="component" value="Unassembled WGS sequence"/>
</dbReference>
<organism evidence="1 2">
    <name type="scientific">Scophthalmus maximus</name>
    <name type="common">Turbot</name>
    <name type="synonym">Psetta maxima</name>
    <dbReference type="NCBI Taxonomy" id="52904"/>
    <lineage>
        <taxon>Eukaryota</taxon>
        <taxon>Metazoa</taxon>
        <taxon>Chordata</taxon>
        <taxon>Craniata</taxon>
        <taxon>Vertebrata</taxon>
        <taxon>Euteleostomi</taxon>
        <taxon>Actinopterygii</taxon>
        <taxon>Neopterygii</taxon>
        <taxon>Teleostei</taxon>
        <taxon>Neoteleostei</taxon>
        <taxon>Acanthomorphata</taxon>
        <taxon>Carangaria</taxon>
        <taxon>Pleuronectiformes</taxon>
        <taxon>Pleuronectoidei</taxon>
        <taxon>Scophthalmidae</taxon>
        <taxon>Scophthalmus</taxon>
    </lineage>
</organism>
<sequence>MFPLDRERAFEERSFVLFVATETVSRYRLTTLPSGPRAVGSARSSSTSSSHERLTPLRTLCFRTSVYLTGQMSSCRRQAPGAVRASVLFQVSEHSPPFMFLHLVLEAARHPDCEECWLVPD</sequence>
<dbReference type="EMBL" id="VEVO01000002">
    <property type="protein sequence ID" value="KAF0046342.1"/>
    <property type="molecule type" value="Genomic_DNA"/>
</dbReference>
<evidence type="ECO:0000313" key="2">
    <source>
        <dbReference type="Proteomes" id="UP000438429"/>
    </source>
</evidence>
<reference evidence="1 2" key="1">
    <citation type="submission" date="2019-06" db="EMBL/GenBank/DDBJ databases">
        <title>Draft genomes of female and male turbot (Scophthalmus maximus).</title>
        <authorList>
            <person name="Xu H."/>
            <person name="Xu X.-W."/>
            <person name="Shao C."/>
            <person name="Chen S."/>
        </authorList>
    </citation>
    <scope>NUCLEOTIDE SEQUENCE [LARGE SCALE GENOMIC DNA]</scope>
    <source>
        <strain evidence="1">Ysfricsl-2016a</strain>
        <tissue evidence="1">Blood</tissue>
    </source>
</reference>
<name>A0A6A4TWC6_SCOMX</name>
<proteinExistence type="predicted"/>
<evidence type="ECO:0000313" key="1">
    <source>
        <dbReference type="EMBL" id="KAF0046342.1"/>
    </source>
</evidence>
<comment type="caution">
    <text evidence="1">The sequence shown here is derived from an EMBL/GenBank/DDBJ whole genome shotgun (WGS) entry which is preliminary data.</text>
</comment>
<accession>A0A6A4TWC6</accession>
<gene>
    <name evidence="1" type="ORF">F2P81_002871</name>
</gene>
<dbReference type="AlphaFoldDB" id="A0A6A4TWC6"/>